<dbReference type="AlphaFoldDB" id="A0A0P6XHL4"/>
<keyword evidence="5 9" id="KW-0235">DNA replication</keyword>
<dbReference type="Gene3D" id="3.40.50.300">
    <property type="entry name" value="P-loop containing nucleotide triphosphate hydrolases"/>
    <property type="match status" value="1"/>
</dbReference>
<feature type="binding site" evidence="9">
    <location>
        <begin position="30"/>
        <end position="37"/>
    </location>
    <ligand>
        <name>ATP</name>
        <dbReference type="ChEBI" id="CHEBI:30616"/>
    </ligand>
</feature>
<dbReference type="HAMAP" id="MF_00365">
    <property type="entry name" value="RecF"/>
    <property type="match status" value="1"/>
</dbReference>
<keyword evidence="9" id="KW-0234">DNA repair</keyword>
<dbReference type="GO" id="GO:0005524">
    <property type="term" value="F:ATP binding"/>
    <property type="evidence" value="ECO:0007669"/>
    <property type="project" value="UniProtKB-UniRule"/>
</dbReference>
<dbReference type="GO" id="GO:0009432">
    <property type="term" value="P:SOS response"/>
    <property type="evidence" value="ECO:0007669"/>
    <property type="project" value="UniProtKB-UniRule"/>
</dbReference>
<dbReference type="Gene3D" id="1.20.1050.90">
    <property type="entry name" value="RecF/RecN/SMC, N-terminal domain"/>
    <property type="match status" value="1"/>
</dbReference>
<accession>A0A0P6XHL4</accession>
<gene>
    <name evidence="9" type="primary">recF</name>
    <name evidence="11" type="ORF">AC812_11245</name>
</gene>
<dbReference type="PROSITE" id="PS00617">
    <property type="entry name" value="RECF_1"/>
    <property type="match status" value="1"/>
</dbReference>
<evidence type="ECO:0000256" key="1">
    <source>
        <dbReference type="ARBA" id="ARBA00004496"/>
    </source>
</evidence>
<dbReference type="InterPro" id="IPR027417">
    <property type="entry name" value="P-loop_NTPase"/>
</dbReference>
<evidence type="ECO:0000256" key="7">
    <source>
        <dbReference type="ARBA" id="ARBA00022840"/>
    </source>
</evidence>
<keyword evidence="9" id="KW-0227">DNA damage</keyword>
<evidence type="ECO:0000256" key="9">
    <source>
        <dbReference type="HAMAP-Rule" id="MF_00365"/>
    </source>
</evidence>
<evidence type="ECO:0000259" key="10">
    <source>
        <dbReference type="Pfam" id="PF02463"/>
    </source>
</evidence>
<evidence type="ECO:0000313" key="12">
    <source>
        <dbReference type="Proteomes" id="UP000050514"/>
    </source>
</evidence>
<dbReference type="GO" id="GO:0003697">
    <property type="term" value="F:single-stranded DNA binding"/>
    <property type="evidence" value="ECO:0007669"/>
    <property type="project" value="UniProtKB-UniRule"/>
</dbReference>
<dbReference type="GO" id="GO:0000731">
    <property type="term" value="P:DNA synthesis involved in DNA repair"/>
    <property type="evidence" value="ECO:0007669"/>
    <property type="project" value="TreeGrafter"/>
</dbReference>
<evidence type="ECO:0000256" key="6">
    <source>
        <dbReference type="ARBA" id="ARBA00022741"/>
    </source>
</evidence>
<evidence type="ECO:0000256" key="5">
    <source>
        <dbReference type="ARBA" id="ARBA00022705"/>
    </source>
</evidence>
<dbReference type="Proteomes" id="UP000050514">
    <property type="component" value="Unassembled WGS sequence"/>
</dbReference>
<keyword evidence="9" id="KW-0742">SOS response</keyword>
<dbReference type="InterPro" id="IPR018078">
    <property type="entry name" value="DNA-binding_RecF_CS"/>
</dbReference>
<dbReference type="InterPro" id="IPR001238">
    <property type="entry name" value="DNA-binding_RecF"/>
</dbReference>
<dbReference type="PANTHER" id="PTHR32182">
    <property type="entry name" value="DNA REPLICATION AND REPAIR PROTEIN RECF"/>
    <property type="match status" value="1"/>
</dbReference>
<dbReference type="GO" id="GO:0006260">
    <property type="term" value="P:DNA replication"/>
    <property type="evidence" value="ECO:0007669"/>
    <property type="project" value="UniProtKB-UniRule"/>
</dbReference>
<evidence type="ECO:0000256" key="3">
    <source>
        <dbReference type="ARBA" id="ARBA00020170"/>
    </source>
</evidence>
<dbReference type="EMBL" id="LGHJ01000017">
    <property type="protein sequence ID" value="KPL74405.1"/>
    <property type="molecule type" value="Genomic_DNA"/>
</dbReference>
<comment type="caution">
    <text evidence="11">The sequence shown here is derived from an EMBL/GenBank/DDBJ whole genome shotgun (WGS) entry which is preliminary data.</text>
</comment>
<comment type="subcellular location">
    <subcellularLocation>
        <location evidence="1 9">Cytoplasm</location>
    </subcellularLocation>
</comment>
<dbReference type="GO" id="GO:0005737">
    <property type="term" value="C:cytoplasm"/>
    <property type="evidence" value="ECO:0007669"/>
    <property type="project" value="UniProtKB-SubCell"/>
</dbReference>
<dbReference type="Pfam" id="PF02463">
    <property type="entry name" value="SMC_N"/>
    <property type="match status" value="1"/>
</dbReference>
<dbReference type="InterPro" id="IPR042174">
    <property type="entry name" value="RecF_2"/>
</dbReference>
<keyword evidence="7 9" id="KW-0067">ATP-binding</keyword>
<evidence type="ECO:0000256" key="8">
    <source>
        <dbReference type="ARBA" id="ARBA00023125"/>
    </source>
</evidence>
<evidence type="ECO:0000256" key="2">
    <source>
        <dbReference type="ARBA" id="ARBA00008016"/>
    </source>
</evidence>
<proteinExistence type="inferred from homology"/>
<organism evidence="11 12">
    <name type="scientific">Bellilinea caldifistulae</name>
    <dbReference type="NCBI Taxonomy" id="360411"/>
    <lineage>
        <taxon>Bacteria</taxon>
        <taxon>Bacillati</taxon>
        <taxon>Chloroflexota</taxon>
        <taxon>Anaerolineae</taxon>
        <taxon>Anaerolineales</taxon>
        <taxon>Anaerolineaceae</taxon>
        <taxon>Bellilinea</taxon>
    </lineage>
</organism>
<dbReference type="SUPFAM" id="SSF52540">
    <property type="entry name" value="P-loop containing nucleoside triphosphate hydrolases"/>
    <property type="match status" value="1"/>
</dbReference>
<dbReference type="NCBIfam" id="TIGR00611">
    <property type="entry name" value="recf"/>
    <property type="match status" value="1"/>
</dbReference>
<keyword evidence="12" id="KW-1185">Reference proteome</keyword>
<comment type="similarity">
    <text evidence="2 9">Belongs to the RecF family.</text>
</comment>
<protein>
    <recommendedName>
        <fullName evidence="3 9">DNA replication and repair protein RecF</fullName>
    </recommendedName>
</protein>
<keyword evidence="4 9" id="KW-0963">Cytoplasm</keyword>
<feature type="domain" description="RecF/RecN/SMC N-terminal" evidence="10">
    <location>
        <begin position="3"/>
        <end position="396"/>
    </location>
</feature>
<keyword evidence="6 9" id="KW-0547">Nucleotide-binding</keyword>
<dbReference type="OrthoDB" id="9803889at2"/>
<keyword evidence="8 9" id="KW-0238">DNA-binding</keyword>
<dbReference type="STRING" id="360411.AC812_11245"/>
<name>A0A0P6XHL4_9CHLR</name>
<dbReference type="PANTHER" id="PTHR32182:SF0">
    <property type="entry name" value="DNA REPLICATION AND REPAIR PROTEIN RECF"/>
    <property type="match status" value="1"/>
</dbReference>
<dbReference type="RefSeq" id="WP_061918512.1">
    <property type="nucleotide sequence ID" value="NZ_DF967971.1"/>
</dbReference>
<dbReference type="PATRIC" id="fig|360411.5.peg.2070"/>
<reference evidence="11 12" key="1">
    <citation type="submission" date="2015-07" db="EMBL/GenBank/DDBJ databases">
        <title>Draft genome of Bellilinea caldifistulae DSM 17877.</title>
        <authorList>
            <person name="Hemp J."/>
            <person name="Ward L.M."/>
            <person name="Pace L.A."/>
            <person name="Fischer W.W."/>
        </authorList>
    </citation>
    <scope>NUCLEOTIDE SEQUENCE [LARGE SCALE GENOMIC DNA]</scope>
    <source>
        <strain evidence="11 12">GOMI-1</strain>
    </source>
</reference>
<dbReference type="InterPro" id="IPR003395">
    <property type="entry name" value="RecF/RecN/SMC_N"/>
</dbReference>
<dbReference type="GO" id="GO:0006302">
    <property type="term" value="P:double-strand break repair"/>
    <property type="evidence" value="ECO:0007669"/>
    <property type="project" value="TreeGrafter"/>
</dbReference>
<evidence type="ECO:0000256" key="4">
    <source>
        <dbReference type="ARBA" id="ARBA00022490"/>
    </source>
</evidence>
<sequence>MHLTHLSLTNFRAFSRLDVEVPRQILLLVGDNAQGKTTLLEAVYFLATFTSFHAAHDRQLINFMAEEESLPFARVVADFQRGGKMHRLEIRLIQDAVGANGARLRKEILMDGVKRSMQEAMGSFNAVLFLPQMTQILEGGPDERRRYLNLTLSQIVPGYAQALTEYVQVVTQRNALLKQLAERGGDSEQLTYWDTLLAQRGAFLIQERIRALSELERLSARIHDRLTEGREVLRLVYRPAYNPAVALRTQYSLPIETTVDRSGFTEEQIREGFLARLRALRAEEIQRGVTTIGPHRDEVRFTANGIDLGDFGSRGQVRTALMALKLAEVAWMREKIGEWPVLLLDETLAELDLQRRADLLNALRECDQALLTTTDLNMFHEAFVRQCTVWQVQAGCVQRVDQPA</sequence>
<comment type="function">
    <text evidence="9">The RecF protein is involved in DNA metabolism; it is required for DNA replication and normal SOS inducibility. RecF binds preferentially to single-stranded, linear DNA. It also seems to bind ATP.</text>
</comment>
<evidence type="ECO:0000313" key="11">
    <source>
        <dbReference type="EMBL" id="KPL74405.1"/>
    </source>
</evidence>